<name>A0A6A5GIQ1_CAERE</name>
<dbReference type="RefSeq" id="XP_053582853.1">
    <property type="nucleotide sequence ID" value="XM_053733940.1"/>
</dbReference>
<evidence type="ECO:0000313" key="2">
    <source>
        <dbReference type="Proteomes" id="UP000483820"/>
    </source>
</evidence>
<dbReference type="KEGG" id="crq:GCK72_021007"/>
<gene>
    <name evidence="1" type="ORF">GCK72_021007</name>
</gene>
<sequence>MNSSNYAPPKKVMNDSATSYFVQPENYDQNGMITSTIEPVVFQQQTTTKSEKRSECIVFNFAKGSGPTINIQKC</sequence>
<dbReference type="CTD" id="78777059"/>
<organism evidence="1 2">
    <name type="scientific">Caenorhabditis remanei</name>
    <name type="common">Caenorhabditis vulgaris</name>
    <dbReference type="NCBI Taxonomy" id="31234"/>
    <lineage>
        <taxon>Eukaryota</taxon>
        <taxon>Metazoa</taxon>
        <taxon>Ecdysozoa</taxon>
        <taxon>Nematoda</taxon>
        <taxon>Chromadorea</taxon>
        <taxon>Rhabditida</taxon>
        <taxon>Rhabditina</taxon>
        <taxon>Rhabditomorpha</taxon>
        <taxon>Rhabditoidea</taxon>
        <taxon>Rhabditidae</taxon>
        <taxon>Peloderinae</taxon>
        <taxon>Caenorhabditis</taxon>
    </lineage>
</organism>
<comment type="caution">
    <text evidence="1">The sequence shown here is derived from an EMBL/GenBank/DDBJ whole genome shotgun (WGS) entry which is preliminary data.</text>
</comment>
<dbReference type="Proteomes" id="UP000483820">
    <property type="component" value="Chromosome V"/>
</dbReference>
<dbReference type="AlphaFoldDB" id="A0A6A5GIQ1"/>
<reference evidence="1 2" key="1">
    <citation type="submission" date="2019-12" db="EMBL/GenBank/DDBJ databases">
        <title>Chromosome-level assembly of the Caenorhabditis remanei genome.</title>
        <authorList>
            <person name="Teterina A.A."/>
            <person name="Willis J.H."/>
            <person name="Phillips P.C."/>
        </authorList>
    </citation>
    <scope>NUCLEOTIDE SEQUENCE [LARGE SCALE GENOMIC DNA]</scope>
    <source>
        <strain evidence="1 2">PX506</strain>
        <tissue evidence="1">Whole organism</tissue>
    </source>
</reference>
<dbReference type="GeneID" id="78777059"/>
<proteinExistence type="predicted"/>
<evidence type="ECO:0000313" key="1">
    <source>
        <dbReference type="EMBL" id="KAF1754445.1"/>
    </source>
</evidence>
<dbReference type="EMBL" id="WUAV01000005">
    <property type="protein sequence ID" value="KAF1754445.1"/>
    <property type="molecule type" value="Genomic_DNA"/>
</dbReference>
<protein>
    <submittedName>
        <fullName evidence="1">Uncharacterized protein</fullName>
    </submittedName>
</protein>
<accession>A0A6A5GIQ1</accession>